<reference evidence="1 2" key="1">
    <citation type="journal article" date="2019" name="Sci. Rep.">
        <title>Orb-weaving spider Araneus ventricosus genome elucidates the spidroin gene catalogue.</title>
        <authorList>
            <person name="Kono N."/>
            <person name="Nakamura H."/>
            <person name="Ohtoshi R."/>
            <person name="Moran D.A.P."/>
            <person name="Shinohara A."/>
            <person name="Yoshida Y."/>
            <person name="Fujiwara M."/>
            <person name="Mori M."/>
            <person name="Tomita M."/>
            <person name="Arakawa K."/>
        </authorList>
    </citation>
    <scope>NUCLEOTIDE SEQUENCE [LARGE SCALE GENOMIC DNA]</scope>
</reference>
<comment type="caution">
    <text evidence="1">The sequence shown here is derived from an EMBL/GenBank/DDBJ whole genome shotgun (WGS) entry which is preliminary data.</text>
</comment>
<evidence type="ECO:0000313" key="1">
    <source>
        <dbReference type="EMBL" id="GBM90014.1"/>
    </source>
</evidence>
<protein>
    <submittedName>
        <fullName evidence="1">Uncharacterized protein</fullName>
    </submittedName>
</protein>
<dbReference type="EMBL" id="BGPR01110749">
    <property type="protein sequence ID" value="GBM90014.1"/>
    <property type="molecule type" value="Genomic_DNA"/>
</dbReference>
<feature type="non-terminal residue" evidence="1">
    <location>
        <position position="1"/>
    </location>
</feature>
<keyword evidence="2" id="KW-1185">Reference proteome</keyword>
<dbReference type="Proteomes" id="UP000499080">
    <property type="component" value="Unassembled WGS sequence"/>
</dbReference>
<dbReference type="OrthoDB" id="6414029at2759"/>
<dbReference type="AlphaFoldDB" id="A0A4Y2JJ87"/>
<proteinExistence type="predicted"/>
<evidence type="ECO:0000313" key="2">
    <source>
        <dbReference type="Proteomes" id="UP000499080"/>
    </source>
</evidence>
<accession>A0A4Y2JJ87</accession>
<organism evidence="1 2">
    <name type="scientific">Araneus ventricosus</name>
    <name type="common">Orbweaver spider</name>
    <name type="synonym">Epeira ventricosa</name>
    <dbReference type="NCBI Taxonomy" id="182803"/>
    <lineage>
        <taxon>Eukaryota</taxon>
        <taxon>Metazoa</taxon>
        <taxon>Ecdysozoa</taxon>
        <taxon>Arthropoda</taxon>
        <taxon>Chelicerata</taxon>
        <taxon>Arachnida</taxon>
        <taxon>Araneae</taxon>
        <taxon>Araneomorphae</taxon>
        <taxon>Entelegynae</taxon>
        <taxon>Araneoidea</taxon>
        <taxon>Araneidae</taxon>
        <taxon>Araneus</taxon>
    </lineage>
</organism>
<name>A0A4Y2JJ87_ARAVE</name>
<gene>
    <name evidence="1" type="ORF">AVEN_104903_1</name>
</gene>
<sequence length="72" mass="8615">QFERPKFSPVFQVEVQGILKDVNEEMEGTLFYDRPNNRGALRFTYQGETSQSIFRFDDNEMLYISGKEFFYL</sequence>